<name>A0A699H4D5_TANCI</name>
<evidence type="ECO:0000256" key="1">
    <source>
        <dbReference type="SAM" id="Coils"/>
    </source>
</evidence>
<dbReference type="EMBL" id="BKCJ010084228">
    <property type="protein sequence ID" value="GEW99812.1"/>
    <property type="molecule type" value="Genomic_DNA"/>
</dbReference>
<protein>
    <submittedName>
        <fullName evidence="3">Uncharacterized protein</fullName>
    </submittedName>
</protein>
<gene>
    <name evidence="3" type="ORF">Tci_271788</name>
</gene>
<dbReference type="AlphaFoldDB" id="A0A699H4D5"/>
<sequence length="329" mass="37901">MNLLNTLLETCATLTQQVANLEQDKVAQAIKITKLKQRVRRLEKKCQFKSLGGCFQTRGKFVELDVDEDVTLEEVDDEVVMDADVQGKLEESQAKVYHLDLQHAEKVLSMQDTDEAEHVEVEEVIEVVTAAKLMIEVVTTAATTITTAQVPKASAPRRSKGVVTQDLEEIATTAVIVHSKDKAFARELEVELNANINWDDGIEQVKRKEKQDNTVMRYQSLKRKPITEAHARKNMMIYLKNMAGFKMDFFSEMTYTEIRPIFEKHYNSIQAFLEKGEKEIEEEGSKRKDDSPEQRVAKRQRINEEEEELKTHLKLYLMMMMMCILKLLL</sequence>
<reference evidence="3" key="1">
    <citation type="journal article" date="2019" name="Sci. Rep.">
        <title>Draft genome of Tanacetum cinerariifolium, the natural source of mosquito coil.</title>
        <authorList>
            <person name="Yamashiro T."/>
            <person name="Shiraishi A."/>
            <person name="Satake H."/>
            <person name="Nakayama K."/>
        </authorList>
    </citation>
    <scope>NUCLEOTIDE SEQUENCE</scope>
</reference>
<feature type="coiled-coil region" evidence="1">
    <location>
        <begin position="4"/>
        <end position="45"/>
    </location>
</feature>
<proteinExistence type="predicted"/>
<organism evidence="3">
    <name type="scientific">Tanacetum cinerariifolium</name>
    <name type="common">Dalmatian daisy</name>
    <name type="synonym">Chrysanthemum cinerariifolium</name>
    <dbReference type="NCBI Taxonomy" id="118510"/>
    <lineage>
        <taxon>Eukaryota</taxon>
        <taxon>Viridiplantae</taxon>
        <taxon>Streptophyta</taxon>
        <taxon>Embryophyta</taxon>
        <taxon>Tracheophyta</taxon>
        <taxon>Spermatophyta</taxon>
        <taxon>Magnoliopsida</taxon>
        <taxon>eudicotyledons</taxon>
        <taxon>Gunneridae</taxon>
        <taxon>Pentapetalae</taxon>
        <taxon>asterids</taxon>
        <taxon>campanulids</taxon>
        <taxon>Asterales</taxon>
        <taxon>Asteraceae</taxon>
        <taxon>Asteroideae</taxon>
        <taxon>Anthemideae</taxon>
        <taxon>Anthemidinae</taxon>
        <taxon>Tanacetum</taxon>
    </lineage>
</organism>
<keyword evidence="1" id="KW-0175">Coiled coil</keyword>
<evidence type="ECO:0000256" key="2">
    <source>
        <dbReference type="SAM" id="MobiDB-lite"/>
    </source>
</evidence>
<feature type="region of interest" description="Disordered" evidence="2">
    <location>
        <begin position="280"/>
        <end position="302"/>
    </location>
</feature>
<evidence type="ECO:0000313" key="3">
    <source>
        <dbReference type="EMBL" id="GEW99812.1"/>
    </source>
</evidence>
<feature type="compositionally biased region" description="Basic and acidic residues" evidence="2">
    <location>
        <begin position="280"/>
        <end position="296"/>
    </location>
</feature>
<comment type="caution">
    <text evidence="3">The sequence shown here is derived from an EMBL/GenBank/DDBJ whole genome shotgun (WGS) entry which is preliminary data.</text>
</comment>
<accession>A0A699H4D5</accession>